<dbReference type="EMBL" id="CAUYUJ010017109">
    <property type="protein sequence ID" value="CAK0871847.1"/>
    <property type="molecule type" value="Genomic_DNA"/>
</dbReference>
<keyword evidence="4" id="KW-1185">Reference proteome</keyword>
<evidence type="ECO:0008006" key="5">
    <source>
        <dbReference type="Google" id="ProtNLM"/>
    </source>
</evidence>
<feature type="region of interest" description="Disordered" evidence="1">
    <location>
        <begin position="118"/>
        <end position="166"/>
    </location>
</feature>
<feature type="transmembrane region" description="Helical" evidence="2">
    <location>
        <begin position="178"/>
        <end position="197"/>
    </location>
</feature>
<evidence type="ECO:0000313" key="4">
    <source>
        <dbReference type="Proteomes" id="UP001189429"/>
    </source>
</evidence>
<proteinExistence type="predicted"/>
<sequence>GRVAGGGAAGALPETWGPCAARFPSTPALRSPCARPWRRPPRRGGAPLPPGAPQVRWDSDLVLCQSVSGWFCDDEASDDLGSERDLTQDFAHPARAGPWTGGRCRAASALAGAEAGRRQTAVSALPPQLPASARGDCARGSGGVAGASAPASEPRSSLGAAAADEEPDQELVLADTRVLLVCGALACFVGSVTAVYVALTHDPNRKEDRPLWRRGEYLAGASVVGALAMAVIAQRGGPK</sequence>
<gene>
    <name evidence="3" type="ORF">PCOR1329_LOCUS57521</name>
</gene>
<feature type="transmembrane region" description="Helical" evidence="2">
    <location>
        <begin position="217"/>
        <end position="233"/>
    </location>
</feature>
<comment type="caution">
    <text evidence="3">The sequence shown here is derived from an EMBL/GenBank/DDBJ whole genome shotgun (WGS) entry which is preliminary data.</text>
</comment>
<accession>A0ABN9VFN5</accession>
<feature type="region of interest" description="Disordered" evidence="1">
    <location>
        <begin position="23"/>
        <end position="54"/>
    </location>
</feature>
<organism evidence="3 4">
    <name type="scientific">Prorocentrum cordatum</name>
    <dbReference type="NCBI Taxonomy" id="2364126"/>
    <lineage>
        <taxon>Eukaryota</taxon>
        <taxon>Sar</taxon>
        <taxon>Alveolata</taxon>
        <taxon>Dinophyceae</taxon>
        <taxon>Prorocentrales</taxon>
        <taxon>Prorocentraceae</taxon>
        <taxon>Prorocentrum</taxon>
    </lineage>
</organism>
<protein>
    <recommendedName>
        <fullName evidence="5">Transmembrane protein 242</fullName>
    </recommendedName>
</protein>
<keyword evidence="2" id="KW-0812">Transmembrane</keyword>
<name>A0ABN9VFN5_9DINO</name>
<evidence type="ECO:0000256" key="2">
    <source>
        <dbReference type="SAM" id="Phobius"/>
    </source>
</evidence>
<evidence type="ECO:0000313" key="3">
    <source>
        <dbReference type="EMBL" id="CAK0871847.1"/>
    </source>
</evidence>
<keyword evidence="2" id="KW-1133">Transmembrane helix</keyword>
<evidence type="ECO:0000256" key="1">
    <source>
        <dbReference type="SAM" id="MobiDB-lite"/>
    </source>
</evidence>
<dbReference type="Proteomes" id="UP001189429">
    <property type="component" value="Unassembled WGS sequence"/>
</dbReference>
<keyword evidence="2" id="KW-0472">Membrane</keyword>
<reference evidence="3" key="1">
    <citation type="submission" date="2023-10" db="EMBL/GenBank/DDBJ databases">
        <authorList>
            <person name="Chen Y."/>
            <person name="Shah S."/>
            <person name="Dougan E. K."/>
            <person name="Thang M."/>
            <person name="Chan C."/>
        </authorList>
    </citation>
    <scope>NUCLEOTIDE SEQUENCE [LARGE SCALE GENOMIC DNA]</scope>
</reference>
<feature type="non-terminal residue" evidence="3">
    <location>
        <position position="1"/>
    </location>
</feature>